<dbReference type="GO" id="GO:0016020">
    <property type="term" value="C:membrane"/>
    <property type="evidence" value="ECO:0007669"/>
    <property type="project" value="InterPro"/>
</dbReference>
<dbReference type="GO" id="GO:0098771">
    <property type="term" value="P:inorganic ion homeostasis"/>
    <property type="evidence" value="ECO:0007669"/>
    <property type="project" value="UniProtKB-ARBA"/>
</dbReference>
<protein>
    <submittedName>
        <fullName evidence="14">863_t:CDS:1</fullName>
    </submittedName>
</protein>
<dbReference type="PANTHER" id="PTHR46531">
    <property type="entry name" value="ZINC TRANSPORTER 6"/>
    <property type="match status" value="1"/>
</dbReference>
<feature type="compositionally biased region" description="Basic and acidic residues" evidence="11">
    <location>
        <begin position="152"/>
        <end position="163"/>
    </location>
</feature>
<accession>A0A9N9GJ69</accession>
<feature type="domain" description="Cation efflux protein transmembrane" evidence="13">
    <location>
        <begin position="239"/>
        <end position="409"/>
    </location>
</feature>
<feature type="transmembrane region" description="Helical" evidence="12">
    <location>
        <begin position="226"/>
        <end position="248"/>
    </location>
</feature>
<feature type="transmembrane region" description="Helical" evidence="12">
    <location>
        <begin position="198"/>
        <end position="214"/>
    </location>
</feature>
<dbReference type="GO" id="GO:0006829">
    <property type="term" value="P:zinc ion transport"/>
    <property type="evidence" value="ECO:0007669"/>
    <property type="project" value="TreeGrafter"/>
</dbReference>
<evidence type="ECO:0000256" key="8">
    <source>
        <dbReference type="ARBA" id="ARBA00023136"/>
    </source>
</evidence>
<evidence type="ECO:0000259" key="13">
    <source>
        <dbReference type="Pfam" id="PF01545"/>
    </source>
</evidence>
<feature type="compositionally biased region" description="Basic and acidic residues" evidence="11">
    <location>
        <begin position="130"/>
        <end position="144"/>
    </location>
</feature>
<keyword evidence="8 12" id="KW-0472">Membrane</keyword>
<evidence type="ECO:0000313" key="15">
    <source>
        <dbReference type="Proteomes" id="UP000789508"/>
    </source>
</evidence>
<feature type="region of interest" description="Disordered" evidence="11">
    <location>
        <begin position="120"/>
        <end position="172"/>
    </location>
</feature>
<evidence type="ECO:0000256" key="7">
    <source>
        <dbReference type="ARBA" id="ARBA00023065"/>
    </source>
</evidence>
<dbReference type="Pfam" id="PF01545">
    <property type="entry name" value="Cation_efflux"/>
    <property type="match status" value="1"/>
</dbReference>
<keyword evidence="4" id="KW-0862">Zinc</keyword>
<evidence type="ECO:0000256" key="1">
    <source>
        <dbReference type="ARBA" id="ARBA00004166"/>
    </source>
</evidence>
<dbReference type="InterPro" id="IPR052005">
    <property type="entry name" value="CDF_SLC30A"/>
</dbReference>
<gene>
    <name evidence="14" type="ORF">ALEPTO_LOCUS8612</name>
</gene>
<dbReference type="GO" id="GO:0008324">
    <property type="term" value="F:monoatomic cation transmembrane transporter activity"/>
    <property type="evidence" value="ECO:0007669"/>
    <property type="project" value="InterPro"/>
</dbReference>
<evidence type="ECO:0000256" key="11">
    <source>
        <dbReference type="SAM" id="MobiDB-lite"/>
    </source>
</evidence>
<keyword evidence="15" id="KW-1185">Reference proteome</keyword>
<dbReference type="InterPro" id="IPR058533">
    <property type="entry name" value="Cation_efflux_TM"/>
</dbReference>
<feature type="transmembrane region" description="Helical" evidence="12">
    <location>
        <begin position="358"/>
        <end position="380"/>
    </location>
</feature>
<dbReference type="SUPFAM" id="SSF161111">
    <property type="entry name" value="Cation efflux protein transmembrane domain-like"/>
    <property type="match status" value="1"/>
</dbReference>
<keyword evidence="2" id="KW-0813">Transport</keyword>
<feature type="transmembrane region" description="Helical" evidence="12">
    <location>
        <begin position="307"/>
        <end position="329"/>
    </location>
</feature>
<evidence type="ECO:0000256" key="9">
    <source>
        <dbReference type="ARBA" id="ARBA00038600"/>
    </source>
</evidence>
<keyword evidence="3 12" id="KW-0812">Transmembrane</keyword>
<evidence type="ECO:0000313" key="14">
    <source>
        <dbReference type="EMBL" id="CAG8612234.1"/>
    </source>
</evidence>
<dbReference type="InterPro" id="IPR027469">
    <property type="entry name" value="Cation_efflux_TMD_sf"/>
</dbReference>
<comment type="caution">
    <text evidence="14">The sequence shown here is derived from an EMBL/GenBank/DDBJ whole genome shotgun (WGS) entry which is preliminary data.</text>
</comment>
<dbReference type="Proteomes" id="UP000789508">
    <property type="component" value="Unassembled WGS sequence"/>
</dbReference>
<evidence type="ECO:0000256" key="4">
    <source>
        <dbReference type="ARBA" id="ARBA00022833"/>
    </source>
</evidence>
<evidence type="ECO:0000256" key="6">
    <source>
        <dbReference type="ARBA" id="ARBA00023034"/>
    </source>
</evidence>
<evidence type="ECO:0000256" key="3">
    <source>
        <dbReference type="ARBA" id="ARBA00022692"/>
    </source>
</evidence>
<keyword evidence="5 12" id="KW-1133">Transmembrane helix</keyword>
<evidence type="ECO:0000256" key="10">
    <source>
        <dbReference type="ARBA" id="ARBA00045455"/>
    </source>
</evidence>
<comment type="subunit">
    <text evidence="9">Heterodimer with SLC30A5; form a functional zinc ion transmembrane transporter.</text>
</comment>
<dbReference type="PANTHER" id="PTHR46531:SF1">
    <property type="entry name" value="ZINC TRANSPORTER 6"/>
    <property type="match status" value="1"/>
</dbReference>
<reference evidence="14" key="1">
    <citation type="submission" date="2021-06" db="EMBL/GenBank/DDBJ databases">
        <authorList>
            <person name="Kallberg Y."/>
            <person name="Tangrot J."/>
            <person name="Rosling A."/>
        </authorList>
    </citation>
    <scope>NUCLEOTIDE SEQUENCE</scope>
    <source>
        <strain evidence="14">FL130A</strain>
    </source>
</reference>
<evidence type="ECO:0000256" key="2">
    <source>
        <dbReference type="ARBA" id="ARBA00022448"/>
    </source>
</evidence>
<sequence>MDSPQLTSDRTELRPDITGSTTPRFRRPVSPTTGSLHPNSAHLIPLTSTLKRSASSTSFKAFPNVGSEDDFVNLGTTFVQDSENAEYISPSLELPDAGAEKHIETHGSSIHDQVHVNSNNRKFGHHHHEHTSENDHEHNHEPGNHHIGCVSEQHHELEKEHNHKSYRHHNHEHDTFISKPLPSISHIFSNLHSSQKTLFTWACVHLILGIALWLKGQRGDRLALLGFGYLVIFDALGVFAKFISAVILTYRSLQVSTLRHPFGVQRYEVLFGFMSIIYLLFVAMYTMKESLEHLMLETSQEHYDEGSSAFPFFLVLSSIGATLISSMFYQNHQDFCEVLRKNSYSNYQPKNDILSSVFSNYFTMLTLGCGISVVAAGLIAEKNPTLGWLDVILSLLESILMFLIAKPVATLLGKILLQTTPDTISPNLEACLREIQHDPSILRIIAVHVWQNSYNQLVGTLCIHVRPDANEQVVLTHVYQRLGPLLHIGNANVHDGGCLAAGGGGELTVQIPMNMKWISIIMNDDFNIQSAYYSISGLKKFQTNLNNIQRDT</sequence>
<evidence type="ECO:0000256" key="5">
    <source>
        <dbReference type="ARBA" id="ARBA00022989"/>
    </source>
</evidence>
<keyword evidence="6" id="KW-0333">Golgi apparatus</keyword>
<dbReference type="OrthoDB" id="5382797at2759"/>
<feature type="non-terminal residue" evidence="14">
    <location>
        <position position="1"/>
    </location>
</feature>
<dbReference type="Gene3D" id="1.20.1510.10">
    <property type="entry name" value="Cation efflux protein transmembrane domain"/>
    <property type="match status" value="1"/>
</dbReference>
<proteinExistence type="predicted"/>
<organism evidence="14 15">
    <name type="scientific">Ambispora leptoticha</name>
    <dbReference type="NCBI Taxonomy" id="144679"/>
    <lineage>
        <taxon>Eukaryota</taxon>
        <taxon>Fungi</taxon>
        <taxon>Fungi incertae sedis</taxon>
        <taxon>Mucoromycota</taxon>
        <taxon>Glomeromycotina</taxon>
        <taxon>Glomeromycetes</taxon>
        <taxon>Archaeosporales</taxon>
        <taxon>Ambisporaceae</taxon>
        <taxon>Ambispora</taxon>
    </lineage>
</organism>
<feature type="region of interest" description="Disordered" evidence="11">
    <location>
        <begin position="1"/>
        <end position="41"/>
    </location>
</feature>
<dbReference type="EMBL" id="CAJVPS010005189">
    <property type="protein sequence ID" value="CAG8612234.1"/>
    <property type="molecule type" value="Genomic_DNA"/>
</dbReference>
<keyword evidence="7" id="KW-0406">Ion transport</keyword>
<comment type="function">
    <text evidence="10">Has probably no intrinsic transporter activity but together with SLC30A5 forms a functional zinc ion:proton antiporter heterodimer, mediating zinc entry into the lumen of organelles along the secretory pathway. As part of that zinc ion:proton antiporter, contributes to zinc ion homeostasis within the early secretory pathway and regulates the activation and folding of enzymes like alkaline phosphatases and enzymes involved in phosphatidylinositol glycan anchor biosynthesis.</text>
</comment>
<name>A0A9N9GJ69_9GLOM</name>
<dbReference type="GO" id="GO:0005794">
    <property type="term" value="C:Golgi apparatus"/>
    <property type="evidence" value="ECO:0007669"/>
    <property type="project" value="UniProtKB-SubCell"/>
</dbReference>
<dbReference type="AlphaFoldDB" id="A0A9N9GJ69"/>
<dbReference type="GO" id="GO:0030003">
    <property type="term" value="P:intracellular monoatomic cation homeostasis"/>
    <property type="evidence" value="ECO:0007669"/>
    <property type="project" value="UniProtKB-ARBA"/>
</dbReference>
<comment type="subcellular location">
    <subcellularLocation>
        <location evidence="1">Golgi apparatus</location>
        <location evidence="1">trans-Golgi network membrane</location>
        <topology evidence="1">Multi-pass membrane protein</topology>
    </subcellularLocation>
</comment>
<feature type="transmembrane region" description="Helical" evidence="12">
    <location>
        <begin position="386"/>
        <end position="405"/>
    </location>
</feature>
<evidence type="ECO:0000256" key="12">
    <source>
        <dbReference type="SAM" id="Phobius"/>
    </source>
</evidence>
<feature type="transmembrane region" description="Helical" evidence="12">
    <location>
        <begin position="269"/>
        <end position="287"/>
    </location>
</feature>